<name>A0AAU7C8G6_9BACT</name>
<dbReference type="InterPro" id="IPR017850">
    <property type="entry name" value="Alkaline_phosphatase_core_sf"/>
</dbReference>
<accession>A0AAU7C8G6</accession>
<evidence type="ECO:0000256" key="1">
    <source>
        <dbReference type="SAM" id="MobiDB-lite"/>
    </source>
</evidence>
<reference evidence="3" key="1">
    <citation type="submission" date="2024-05" db="EMBL/GenBank/DDBJ databases">
        <title>Planctomycetes of the genus Singulisphaera possess chitinolytic capabilities.</title>
        <authorList>
            <person name="Ivanova A."/>
        </authorList>
    </citation>
    <scope>NUCLEOTIDE SEQUENCE</scope>
    <source>
        <strain evidence="3">Ch08T</strain>
    </source>
</reference>
<organism evidence="3">
    <name type="scientific">Singulisphaera sp. Ch08</name>
    <dbReference type="NCBI Taxonomy" id="3120278"/>
    <lineage>
        <taxon>Bacteria</taxon>
        <taxon>Pseudomonadati</taxon>
        <taxon>Planctomycetota</taxon>
        <taxon>Planctomycetia</taxon>
        <taxon>Isosphaerales</taxon>
        <taxon>Isosphaeraceae</taxon>
        <taxon>Singulisphaera</taxon>
    </lineage>
</organism>
<dbReference type="Gene3D" id="3.40.720.10">
    <property type="entry name" value="Alkaline Phosphatase, subunit A"/>
    <property type="match status" value="1"/>
</dbReference>
<dbReference type="AlphaFoldDB" id="A0AAU7C8G6"/>
<feature type="chain" id="PRO_5043840087" evidence="2">
    <location>
        <begin position="27"/>
        <end position="387"/>
    </location>
</feature>
<feature type="region of interest" description="Disordered" evidence="1">
    <location>
        <begin position="295"/>
        <end position="314"/>
    </location>
</feature>
<sequence>MMKVPRLLFAFAFPLALALFTTDSRAAAPEPRLPLATRNVVLVTTDGLRWQEVFRGAEESLLNKQDGGVADVDRLRHEYWREGGEARREALMPFLWKTIAREGQIYGNADKGSTARVTNGKNFSYPGYNELLTGSPDPRINSNDKNLNPNVSVLEWLNRKPGYQGKVAAIGSWDLFPYILNVERSGLPVNAGWVALAGQSLTESQTLLNRVMMQSPRLWENCRHDAFTFPVAMETLKRQTPRVLYVSLGDTDEFAHGGRYDHYLRAAHDVDANLKLLWDELQSQPEYKGTTTMIVTTDHGRGDPPRGWRDHGEKTKGSDAIWIAVIGPDTPALGERKDTAVVTQGQVAATLSAFLGEDYLAAAPGAAPPIAETVGRTSQAAAVSVQP</sequence>
<keyword evidence="2" id="KW-0732">Signal</keyword>
<dbReference type="EMBL" id="CP155447">
    <property type="protein sequence ID" value="XBH01438.1"/>
    <property type="molecule type" value="Genomic_DNA"/>
</dbReference>
<protein>
    <submittedName>
        <fullName evidence="3">Alkaline phosphatase family protein</fullName>
    </submittedName>
</protein>
<dbReference type="InterPro" id="IPR002591">
    <property type="entry name" value="Phosphodiest/P_Trfase"/>
</dbReference>
<proteinExistence type="predicted"/>
<gene>
    <name evidence="3" type="ORF">V5E97_24150</name>
</gene>
<feature type="signal peptide" evidence="2">
    <location>
        <begin position="1"/>
        <end position="26"/>
    </location>
</feature>
<evidence type="ECO:0000256" key="2">
    <source>
        <dbReference type="SAM" id="SignalP"/>
    </source>
</evidence>
<dbReference type="RefSeq" id="WP_406694142.1">
    <property type="nucleotide sequence ID" value="NZ_CP155447.1"/>
</dbReference>
<evidence type="ECO:0000313" key="3">
    <source>
        <dbReference type="EMBL" id="XBH01438.1"/>
    </source>
</evidence>
<dbReference type="SUPFAM" id="SSF53649">
    <property type="entry name" value="Alkaline phosphatase-like"/>
    <property type="match status" value="1"/>
</dbReference>
<dbReference type="Pfam" id="PF01663">
    <property type="entry name" value="Phosphodiest"/>
    <property type="match status" value="1"/>
</dbReference>
<feature type="compositionally biased region" description="Basic and acidic residues" evidence="1">
    <location>
        <begin position="298"/>
        <end position="314"/>
    </location>
</feature>